<dbReference type="eggNOG" id="ENOG502RZSA">
    <property type="taxonomic scope" value="Eukaryota"/>
</dbReference>
<reference evidence="2 3" key="1">
    <citation type="journal article" date="2013" name="BMC Genomics">
        <title>The genome and transcriptome of the pine saprophyte Ophiostoma piceae, and a comparison with the bark beetle-associated pine pathogen Grosmannia clavigera.</title>
        <authorList>
            <person name="Haridas S."/>
            <person name="Wang Y."/>
            <person name="Lim L."/>
            <person name="Massoumi Alamouti S."/>
            <person name="Jackman S."/>
            <person name="Docking R."/>
            <person name="Robertson G."/>
            <person name="Birol I."/>
            <person name="Bohlmann J."/>
            <person name="Breuil C."/>
        </authorList>
    </citation>
    <scope>NUCLEOTIDE SEQUENCE [LARGE SCALE GENOMIC DNA]</scope>
    <source>
        <strain evidence="2 3">UAMH 11346</strain>
    </source>
</reference>
<proteinExistence type="predicted"/>
<dbReference type="GO" id="GO:0016787">
    <property type="term" value="F:hydrolase activity"/>
    <property type="evidence" value="ECO:0007669"/>
    <property type="project" value="UniProtKB-KW"/>
</dbReference>
<dbReference type="EMBL" id="KE148146">
    <property type="protein sequence ID" value="EPE10888.1"/>
    <property type="molecule type" value="Genomic_DNA"/>
</dbReference>
<organism evidence="2 3">
    <name type="scientific">Ophiostoma piceae (strain UAMH 11346)</name>
    <name type="common">Sap stain fungus</name>
    <dbReference type="NCBI Taxonomy" id="1262450"/>
    <lineage>
        <taxon>Eukaryota</taxon>
        <taxon>Fungi</taxon>
        <taxon>Dikarya</taxon>
        <taxon>Ascomycota</taxon>
        <taxon>Pezizomycotina</taxon>
        <taxon>Sordariomycetes</taxon>
        <taxon>Sordariomycetidae</taxon>
        <taxon>Ophiostomatales</taxon>
        <taxon>Ophiostomataceae</taxon>
        <taxon>Ophiostoma</taxon>
    </lineage>
</organism>
<accession>S3CVZ7</accession>
<feature type="domain" description="SMP-30/Gluconolactonase/LRE-like region" evidence="1">
    <location>
        <begin position="230"/>
        <end position="406"/>
    </location>
</feature>
<dbReference type="PANTHER" id="PTHR47064:SF2">
    <property type="entry name" value="SMP-30_GLUCONOLACTONASE_LRE-LIKE REGION DOMAIN-CONTAINING PROTEIN-RELATED"/>
    <property type="match status" value="1"/>
</dbReference>
<dbReference type="Pfam" id="PF08450">
    <property type="entry name" value="SGL"/>
    <property type="match status" value="1"/>
</dbReference>
<sequence length="432" mass="46443">MAFSPNPRRPELLFNNTLRSCALLLGASGLLPMVNAAATKNSAPATIPSQAQFIDQKAFNVLAYVPPPAEFNGTSGPFVPPGYTLDSLLEKPFHIYDKEFATVLGTNPSLTLVGKTEKDPVFHEAVVWTPETDEVFFVQNAGSPDAGTGLNKSAIILKISLADAAVASAAKIAGRNDTLVTVTTVNSTPAVINPNGATNFRGQIVYAGEGQGDKITSALYLMNPKAPYNTTVLVNNYFGRQFSSLNDLAVHPVSRDLYFTDTLYGYLQDFRPAPGLRNQVYRWVEETGALTVVADDFVLPNGITFSPDGKYAYVTDSGMQRVLQGKNYSDPASIYRYDVKKDGTFDNRKTFAYADSSVPDGVHCDAKGNVYAGCGDGVHVWNPSGTLIGKIFLGTGAANFQFAGKGRMVICAETELYYVTLAAEGAIVESEM</sequence>
<keyword evidence="2" id="KW-0378">Hydrolase</keyword>
<dbReference type="Gene3D" id="2.120.10.30">
    <property type="entry name" value="TolB, C-terminal domain"/>
    <property type="match status" value="1"/>
</dbReference>
<dbReference type="STRING" id="1262450.S3CVZ7"/>
<dbReference type="Proteomes" id="UP000016923">
    <property type="component" value="Unassembled WGS sequence"/>
</dbReference>
<keyword evidence="3" id="KW-1185">Reference proteome</keyword>
<dbReference type="SUPFAM" id="SSF63829">
    <property type="entry name" value="Calcium-dependent phosphotriesterase"/>
    <property type="match status" value="1"/>
</dbReference>
<dbReference type="HOGENOM" id="CLU_036110_1_2_1"/>
<evidence type="ECO:0000259" key="1">
    <source>
        <dbReference type="Pfam" id="PF08450"/>
    </source>
</evidence>
<dbReference type="InterPro" id="IPR052988">
    <property type="entry name" value="Oryzine_lactonohydrolase"/>
</dbReference>
<gene>
    <name evidence="2" type="ORF">F503_05983</name>
</gene>
<name>S3CVZ7_OPHP1</name>
<evidence type="ECO:0000313" key="3">
    <source>
        <dbReference type="Proteomes" id="UP000016923"/>
    </source>
</evidence>
<evidence type="ECO:0000313" key="2">
    <source>
        <dbReference type="EMBL" id="EPE10888.1"/>
    </source>
</evidence>
<dbReference type="OMA" id="RVYAGCG"/>
<dbReference type="PANTHER" id="PTHR47064">
    <property type="entry name" value="PUTATIVE (AFU_ORTHOLOGUE AFUA_1G08990)-RELATED"/>
    <property type="match status" value="1"/>
</dbReference>
<dbReference type="AlphaFoldDB" id="S3CVZ7"/>
<dbReference type="InterPro" id="IPR013658">
    <property type="entry name" value="SGL"/>
</dbReference>
<dbReference type="VEuPathDB" id="FungiDB:F503_05983"/>
<dbReference type="OrthoDB" id="423498at2759"/>
<dbReference type="InterPro" id="IPR011042">
    <property type="entry name" value="6-blade_b-propeller_TolB-like"/>
</dbReference>
<protein>
    <submittedName>
        <fullName evidence="2">Evolved d-pantonohydrolase</fullName>
    </submittedName>
</protein>